<evidence type="ECO:0000256" key="1">
    <source>
        <dbReference type="SAM" id="Phobius"/>
    </source>
</evidence>
<keyword evidence="1" id="KW-0472">Membrane</keyword>
<dbReference type="WBParaSite" id="PTRK_0000852500.1">
    <property type="protein sequence ID" value="PTRK_0000852500.1"/>
    <property type="gene ID" value="PTRK_0000852500"/>
</dbReference>
<proteinExistence type="predicted"/>
<evidence type="ECO:0000313" key="2">
    <source>
        <dbReference type="Proteomes" id="UP000038045"/>
    </source>
</evidence>
<accession>A0A0N4ZK92</accession>
<name>A0A0N4ZK92_PARTI</name>
<reference evidence="3" key="1">
    <citation type="submission" date="2017-02" db="UniProtKB">
        <authorList>
            <consortium name="WormBaseParasite"/>
        </authorList>
    </citation>
    <scope>IDENTIFICATION</scope>
</reference>
<evidence type="ECO:0000313" key="3">
    <source>
        <dbReference type="WBParaSite" id="PTRK_0000852500.1"/>
    </source>
</evidence>
<keyword evidence="1" id="KW-1133">Transmembrane helix</keyword>
<dbReference type="Proteomes" id="UP000038045">
    <property type="component" value="Unplaced"/>
</dbReference>
<organism evidence="2 3">
    <name type="scientific">Parastrongyloides trichosuri</name>
    <name type="common">Possum-specific nematode worm</name>
    <dbReference type="NCBI Taxonomy" id="131310"/>
    <lineage>
        <taxon>Eukaryota</taxon>
        <taxon>Metazoa</taxon>
        <taxon>Ecdysozoa</taxon>
        <taxon>Nematoda</taxon>
        <taxon>Chromadorea</taxon>
        <taxon>Rhabditida</taxon>
        <taxon>Tylenchina</taxon>
        <taxon>Panagrolaimomorpha</taxon>
        <taxon>Strongyloidoidea</taxon>
        <taxon>Strongyloididae</taxon>
        <taxon>Parastrongyloides</taxon>
    </lineage>
</organism>
<feature type="transmembrane region" description="Helical" evidence="1">
    <location>
        <begin position="12"/>
        <end position="32"/>
    </location>
</feature>
<protein>
    <submittedName>
        <fullName evidence="3">Selenoprotein</fullName>
    </submittedName>
</protein>
<sequence length="86" mass="10260">MIHRRGNNSYVMKLLLESLFLIFLFYIIILIVSSSSVKFNNRTKKENNYLKVDDIKKIKQNSRPKITRQNAFDNDLNRNSIKKRNV</sequence>
<dbReference type="AlphaFoldDB" id="A0A0N4ZK92"/>
<keyword evidence="2" id="KW-1185">Reference proteome</keyword>
<keyword evidence="1" id="KW-0812">Transmembrane</keyword>